<gene>
    <name evidence="1" type="ORF">LCGC14_2965830</name>
</gene>
<organism evidence="1">
    <name type="scientific">marine sediment metagenome</name>
    <dbReference type="NCBI Taxonomy" id="412755"/>
    <lineage>
        <taxon>unclassified sequences</taxon>
        <taxon>metagenomes</taxon>
        <taxon>ecological metagenomes</taxon>
    </lineage>
</organism>
<evidence type="ECO:0000313" key="1">
    <source>
        <dbReference type="EMBL" id="KKK66268.1"/>
    </source>
</evidence>
<reference evidence="1" key="1">
    <citation type="journal article" date="2015" name="Nature">
        <title>Complex archaea that bridge the gap between prokaryotes and eukaryotes.</title>
        <authorList>
            <person name="Spang A."/>
            <person name="Saw J.H."/>
            <person name="Jorgensen S.L."/>
            <person name="Zaremba-Niedzwiedzka K."/>
            <person name="Martijn J."/>
            <person name="Lind A.E."/>
            <person name="van Eijk R."/>
            <person name="Schleper C."/>
            <person name="Guy L."/>
            <person name="Ettema T.J."/>
        </authorList>
    </citation>
    <scope>NUCLEOTIDE SEQUENCE</scope>
</reference>
<accession>A0A0F8XBR3</accession>
<comment type="caution">
    <text evidence="1">The sequence shown here is derived from an EMBL/GenBank/DDBJ whole genome shotgun (WGS) entry which is preliminary data.</text>
</comment>
<dbReference type="EMBL" id="LAZR01060156">
    <property type="protein sequence ID" value="KKK66268.1"/>
    <property type="molecule type" value="Genomic_DNA"/>
</dbReference>
<protein>
    <submittedName>
        <fullName evidence="1">Uncharacterized protein</fullName>
    </submittedName>
</protein>
<proteinExistence type="predicted"/>
<dbReference type="AlphaFoldDB" id="A0A0F8XBR3"/>
<name>A0A0F8XBR3_9ZZZZ</name>
<sequence>MEMVKNENQDLKKALEKLNHDTLSLIKAFKLVKEKKSLLK</sequence>